<dbReference type="PANTHER" id="PTHR44119:SF4">
    <property type="entry name" value="AEROBIC COBALTOCHELATASE SUBUNIT COBN"/>
    <property type="match status" value="1"/>
</dbReference>
<dbReference type="PANTHER" id="PTHR44119">
    <property type="entry name" value="MAGNESIUM-CHELATASE SUBUNIT CHLH, CHLOROPLASTIC"/>
    <property type="match status" value="1"/>
</dbReference>
<dbReference type="InterPro" id="IPR011953">
    <property type="entry name" value="Cobalto_CobN"/>
</dbReference>
<gene>
    <name evidence="2" type="ORF">BWK59_02750</name>
</gene>
<dbReference type="GO" id="GO:0009236">
    <property type="term" value="P:cobalamin biosynthetic process"/>
    <property type="evidence" value="ECO:0007669"/>
    <property type="project" value="InterPro"/>
</dbReference>
<reference evidence="2 3" key="1">
    <citation type="journal article" date="2017" name="Infect. Genet. Evol.">
        <title>Comparative genome analysis of fish pathogen Flavobacterium columnare reveals extensive sequence diversity within the species.</title>
        <authorList>
            <person name="Kayansamruaj P."/>
            <person name="Dong H.T."/>
            <person name="Hirono I."/>
            <person name="Kondo H."/>
            <person name="Senapin S."/>
            <person name="Rodkhum C."/>
        </authorList>
    </citation>
    <scope>NUCLEOTIDE SEQUENCE [LARGE SCALE GENOMIC DNA]</scope>
    <source>
        <strain evidence="2 3">1215</strain>
    </source>
</reference>
<accession>A0A2D0AIP9</accession>
<dbReference type="RefSeq" id="WP_088390829.1">
    <property type="nucleotide sequence ID" value="NZ_MTCZ01000013.1"/>
</dbReference>
<comment type="caution">
    <text evidence="2">The sequence shown here is derived from an EMBL/GenBank/DDBJ whole genome shotgun (WGS) entry which is preliminary data.</text>
</comment>
<dbReference type="InterPro" id="IPR003672">
    <property type="entry name" value="CobN/Mg_chltase"/>
</dbReference>
<dbReference type="GO" id="GO:0051116">
    <property type="term" value="F:cobaltochelatase activity"/>
    <property type="evidence" value="ECO:0007669"/>
    <property type="project" value="InterPro"/>
</dbReference>
<name>A0A2D0AIP9_9FLAO</name>
<feature type="domain" description="CobN/magnesium chelatase" evidence="1">
    <location>
        <begin position="145"/>
        <end position="1231"/>
    </location>
</feature>
<protein>
    <submittedName>
        <fullName evidence="2">Cobaltochelatase subunit CobN</fullName>
    </submittedName>
</protein>
<evidence type="ECO:0000313" key="3">
    <source>
        <dbReference type="Proteomes" id="UP000197768"/>
    </source>
</evidence>
<dbReference type="Proteomes" id="UP000197768">
    <property type="component" value="Unassembled WGS sequence"/>
</dbReference>
<dbReference type="EMBL" id="MTCZ01000013">
    <property type="protein sequence ID" value="OWP84914.1"/>
    <property type="molecule type" value="Genomic_DNA"/>
</dbReference>
<dbReference type="AlphaFoldDB" id="A0A2D0AIP9"/>
<dbReference type="Pfam" id="PF02514">
    <property type="entry name" value="CobN-Mg_chel"/>
    <property type="match status" value="1"/>
</dbReference>
<dbReference type="CDD" id="cd10150">
    <property type="entry name" value="CobN_like"/>
    <property type="match status" value="1"/>
</dbReference>
<proteinExistence type="predicted"/>
<sequence>MHLIPTIPGGWNPNEDGVFYIEQSKGDIVFLSAADTEINSLNNAYKELIKSLNKTKTPTLRMSNLTYLKQELTIDKYVEEVIGQSKLVICRLLGGISYYPYLVESIQTECKKKNIPVLFLSGYDTPDLELINLSNVNLSISDLVWKYFCAGGKDNLIELLHFLLHHFFQVKELTYKSPQRTPDLFLYNLETGILTKEQAFSTAFNTIILVYKSHYLSDNLEPVQAIYKELKKKNLFPIIAFINNLRDKNTCDELYELLTQAQNHPLSSIINTSSFSIKALTENDHDFIFQKLNIPVIQAIFASCTKTIWKDNLFGLTPTDVAINVALPELDGRIITTAVSFKVALGKDATTDSDILKYETHSEGVDFVVDFAIRWHELQSKINSEKRIALIMPNYPNKDSRLANGVGLDTPESIISIIRALKENGYDLGNFIPNSSAELIQLITHYITNDIDTTQIRPFQVSLSIKDFYTHYNVLSPKLKVKLEKQWGKPENSPFCKDEKFVIAGFLLGNIFISIQPARGYNQDEKAIYHSPDLPPSYHYLAYYFWVNHIFKANAIIHVGKHGNLEWLPGKSVALSKESCYPRLLLEAIPHFYPFIVNDPGEGTQAKRRNQAIILDHLIPPMTRAENYGVLTKLEHLIDEYYEAFTLDNKRATSLKKQIKTLVQETHLDTDLKTSVNDIDVLLVKLDSYLCDLKEAQIRDGLHIFGKVPENNQLLDLLIALHRLPSGKTKGITQALAIDLKLDFDPLQCNYADLFQKEIQQVYCRTIGDVVEQLEYISRTCLSSFLLNKNKTGYFYFDEVLQFIMDTTYPKIQQTTNEITNLINGLNGKYIPSGSSGAPTRGRLDVLPTGRNFYSVDVRTIPSPTAYTLGVKSANLIIERYLQENGEYPETIGLSVWGTSTMRTGGDDIAQAFSLMGVKPIWEGANRRVIDFEIISPLNLKRPRIDVMLRISGFFRDAFPDVISLFNRIVERLAELDEDPEINPIRKRFLKEKSEWINKGITDEKAHKRALFRVFGSKPGAYGAGLQAVIDEKNWQTKEDLAKVYMQWSGYAYGSNRIGESAHEVFEQRLSDLQIVMHNQDNREHDLLDSDDYYQFQGGLSNAVQVISGKQPKIYFGDHSRPDNPKVKTLKEELLKVYRSRVVNPKWIEGIKRHGYKGAFEMAATMDYLFAYDATTDMIDDFMYEGITQEYLFNPENKKFIEQVNPWALKDMTERMLEAIQRGMWKDPQPETIEKLQQLFIDVE</sequence>
<dbReference type="NCBIfam" id="TIGR02257">
    <property type="entry name" value="cobalto_cobN"/>
    <property type="match status" value="1"/>
</dbReference>
<evidence type="ECO:0000259" key="1">
    <source>
        <dbReference type="Pfam" id="PF02514"/>
    </source>
</evidence>
<evidence type="ECO:0000313" key="2">
    <source>
        <dbReference type="EMBL" id="OWP84914.1"/>
    </source>
</evidence>
<organism evidence="2 3">
    <name type="scientific">Flavobacterium davisii</name>
    <dbReference type="NCBI Taxonomy" id="2906077"/>
    <lineage>
        <taxon>Bacteria</taxon>
        <taxon>Pseudomonadati</taxon>
        <taxon>Bacteroidota</taxon>
        <taxon>Flavobacteriia</taxon>
        <taxon>Flavobacteriales</taxon>
        <taxon>Flavobacteriaceae</taxon>
        <taxon>Flavobacterium</taxon>
    </lineage>
</organism>